<dbReference type="EMBL" id="JAACJL010000048">
    <property type="protein sequence ID" value="KAF4612590.1"/>
    <property type="molecule type" value="Genomic_DNA"/>
</dbReference>
<feature type="domain" description="PARP catalytic" evidence="1">
    <location>
        <begin position="16"/>
        <end position="181"/>
    </location>
</feature>
<proteinExistence type="predicted"/>
<comment type="caution">
    <text evidence="2">The sequence shown here is derived from an EMBL/GenBank/DDBJ whole genome shotgun (WGS) entry which is preliminary data.</text>
</comment>
<keyword evidence="3" id="KW-1185">Reference proteome</keyword>
<dbReference type="SUPFAM" id="SSF56399">
    <property type="entry name" value="ADP-ribosylation"/>
    <property type="match status" value="1"/>
</dbReference>
<dbReference type="Pfam" id="PF00644">
    <property type="entry name" value="PARP"/>
    <property type="match status" value="1"/>
</dbReference>
<dbReference type="Gene3D" id="3.90.228.10">
    <property type="match status" value="1"/>
</dbReference>
<reference evidence="2 3" key="1">
    <citation type="submission" date="2019-12" db="EMBL/GenBank/DDBJ databases">
        <authorList>
            <person name="Floudas D."/>
            <person name="Bentzer J."/>
            <person name="Ahren D."/>
            <person name="Johansson T."/>
            <person name="Persson P."/>
            <person name="Tunlid A."/>
        </authorList>
    </citation>
    <scope>NUCLEOTIDE SEQUENCE [LARGE SCALE GENOMIC DNA]</scope>
    <source>
        <strain evidence="2 3">CBS 102.39</strain>
    </source>
</reference>
<gene>
    <name evidence="2" type="ORF">D9613_012708</name>
</gene>
<sequence length="303" mass="33155">MTGATLIPTSASSALYKDAEKVFWSTWANPTTPKPKVVNVFYVNHIGQQVWFNYDDYRKTHGNEQYMWHGTTRACNIGDDNTQLNACSLPNCAVCHILRATLDPRRADPKSLFGIGAYVAPNSSKSVNPRYLRNADPSKSPNVVLLRCAVSLGNTFRATNPMVGVTAPPPGYDSISGVAGYTSLGPGGGTLQYDETVVFTQNAILPVEIIVLRFPSGGSSTHGDPYSAFTKKLKNVTSGNWNLYPEAIRDTYEGEILWTDGNDSYTFASAPRIKAYKVVRKDARGKVIAEGYASSNPFYFKLV</sequence>
<dbReference type="AlphaFoldDB" id="A0A8H4QK51"/>
<accession>A0A8H4QK51</accession>
<protein>
    <recommendedName>
        <fullName evidence="1">PARP catalytic domain-containing protein</fullName>
    </recommendedName>
</protein>
<dbReference type="Proteomes" id="UP000521872">
    <property type="component" value="Unassembled WGS sequence"/>
</dbReference>
<evidence type="ECO:0000259" key="1">
    <source>
        <dbReference type="Pfam" id="PF00644"/>
    </source>
</evidence>
<name>A0A8H4QK51_9AGAR</name>
<dbReference type="GO" id="GO:0003950">
    <property type="term" value="F:NAD+ poly-ADP-ribosyltransferase activity"/>
    <property type="evidence" value="ECO:0007669"/>
    <property type="project" value="InterPro"/>
</dbReference>
<evidence type="ECO:0000313" key="2">
    <source>
        <dbReference type="EMBL" id="KAF4612590.1"/>
    </source>
</evidence>
<dbReference type="InterPro" id="IPR012317">
    <property type="entry name" value="Poly(ADP-ribose)pol_cat_dom"/>
</dbReference>
<evidence type="ECO:0000313" key="3">
    <source>
        <dbReference type="Proteomes" id="UP000521872"/>
    </source>
</evidence>
<organism evidence="2 3">
    <name type="scientific">Agrocybe pediades</name>
    <dbReference type="NCBI Taxonomy" id="84607"/>
    <lineage>
        <taxon>Eukaryota</taxon>
        <taxon>Fungi</taxon>
        <taxon>Dikarya</taxon>
        <taxon>Basidiomycota</taxon>
        <taxon>Agaricomycotina</taxon>
        <taxon>Agaricomycetes</taxon>
        <taxon>Agaricomycetidae</taxon>
        <taxon>Agaricales</taxon>
        <taxon>Agaricineae</taxon>
        <taxon>Strophariaceae</taxon>
        <taxon>Agrocybe</taxon>
    </lineage>
</organism>